<organism evidence="2 3">
    <name type="scientific">Cladophialophora bantiana (strain ATCC 10958 / CBS 173.52 / CDC B-1940 / NIH 8579)</name>
    <name type="common">Xylohypha bantiana</name>
    <dbReference type="NCBI Taxonomy" id="1442370"/>
    <lineage>
        <taxon>Eukaryota</taxon>
        <taxon>Fungi</taxon>
        <taxon>Dikarya</taxon>
        <taxon>Ascomycota</taxon>
        <taxon>Pezizomycotina</taxon>
        <taxon>Eurotiomycetes</taxon>
        <taxon>Chaetothyriomycetidae</taxon>
        <taxon>Chaetothyriales</taxon>
        <taxon>Herpotrichiellaceae</taxon>
        <taxon>Cladophialophora</taxon>
    </lineage>
</organism>
<evidence type="ECO:0000313" key="2">
    <source>
        <dbReference type="EMBL" id="KIW98698.1"/>
    </source>
</evidence>
<protein>
    <submittedName>
        <fullName evidence="2">Uncharacterized protein</fullName>
    </submittedName>
</protein>
<reference evidence="2" key="1">
    <citation type="submission" date="2015-01" db="EMBL/GenBank/DDBJ databases">
        <title>The Genome Sequence of Cladophialophora bantiana CBS 173.52.</title>
        <authorList>
            <consortium name="The Broad Institute Genomics Platform"/>
            <person name="Cuomo C."/>
            <person name="de Hoog S."/>
            <person name="Gorbushina A."/>
            <person name="Stielow B."/>
            <person name="Teixiera M."/>
            <person name="Abouelleil A."/>
            <person name="Chapman S.B."/>
            <person name="Priest M."/>
            <person name="Young S.K."/>
            <person name="Wortman J."/>
            <person name="Nusbaum C."/>
            <person name="Birren B."/>
        </authorList>
    </citation>
    <scope>NUCLEOTIDE SEQUENCE [LARGE SCALE GENOMIC DNA]</scope>
    <source>
        <strain evidence="2">CBS 173.52</strain>
    </source>
</reference>
<sequence>MRVMLQGRGEAASGFGTEAADMSQDQPTSHSAAARQTLHQQSSFTILLPDRVVLIHAVFAPLHLANRSSSQLGVKDNVSIGRDAGASTSEMVTNNCLFVGRLTGFIVDEQVGVIHPNDLFLAIAIFALTKHQFAATTVLHSLDLMPLSYSLNPSSTPIAFGKQPSAGW</sequence>
<dbReference type="VEuPathDB" id="FungiDB:Z519_00359"/>
<accession>A0A0D2HYZ6</accession>
<keyword evidence="3" id="KW-1185">Reference proteome</keyword>
<feature type="region of interest" description="Disordered" evidence="1">
    <location>
        <begin position="1"/>
        <end position="35"/>
    </location>
</feature>
<evidence type="ECO:0000256" key="1">
    <source>
        <dbReference type="SAM" id="MobiDB-lite"/>
    </source>
</evidence>
<dbReference type="HOGENOM" id="CLU_1586283_0_0_1"/>
<dbReference type="AlphaFoldDB" id="A0A0D2HYZ6"/>
<dbReference type="Proteomes" id="UP000053789">
    <property type="component" value="Unassembled WGS sequence"/>
</dbReference>
<name>A0A0D2HYZ6_CLAB1</name>
<gene>
    <name evidence="2" type="ORF">Z519_00359</name>
</gene>
<dbReference type="EMBL" id="KN846980">
    <property type="protein sequence ID" value="KIW98698.1"/>
    <property type="molecule type" value="Genomic_DNA"/>
</dbReference>
<evidence type="ECO:0000313" key="3">
    <source>
        <dbReference type="Proteomes" id="UP000053789"/>
    </source>
</evidence>
<proteinExistence type="predicted"/>
<dbReference type="RefSeq" id="XP_016625367.1">
    <property type="nucleotide sequence ID" value="XM_016758118.1"/>
</dbReference>
<dbReference type="GeneID" id="27693287"/>